<keyword evidence="2" id="KW-0378">Hydrolase</keyword>
<dbReference type="GO" id="GO:0008270">
    <property type="term" value="F:zinc ion binding"/>
    <property type="evidence" value="ECO:0007669"/>
    <property type="project" value="InterPro"/>
</dbReference>
<dbReference type="CDD" id="cd00085">
    <property type="entry name" value="HNHc"/>
    <property type="match status" value="1"/>
</dbReference>
<dbReference type="InterPro" id="IPR002711">
    <property type="entry name" value="HNH"/>
</dbReference>
<keyword evidence="2" id="KW-0255">Endonuclease</keyword>
<name>A0A6M3IWZ1_9ZZZZ</name>
<proteinExistence type="predicted"/>
<organism evidence="2">
    <name type="scientific">viral metagenome</name>
    <dbReference type="NCBI Taxonomy" id="1070528"/>
    <lineage>
        <taxon>unclassified sequences</taxon>
        <taxon>metagenomes</taxon>
        <taxon>organismal metagenomes</taxon>
    </lineage>
</organism>
<accession>A0A6M3IWZ1</accession>
<gene>
    <name evidence="3" type="ORF">MM415A02602_0002</name>
    <name evidence="2" type="ORF">MM415B00820_0031</name>
</gene>
<sequence>MPKKGPAEKPVENLTLELIDDVYGPKNFPDLEDIIKHGRLRRKKIDKAIKEAKKIINESFYPIVTFDHAKIEQGSKKIAELLSKPHTEIIECNFCGYEHYPPENNEGDIYPPSWCNNCGLRIDLQYMVKKFGDWAVTLFGIEHLHKPAKIYRGRISDKTIEWVKHMSEKRWINLNDFAKAYEYARKFFYPELYLTRYQKYLRTDHWKRKRQESFDYYGNSCVLCGEESNINVHHRNYDHLGKEDVRRDLIVLCRECHRKFHNK</sequence>
<dbReference type="GO" id="GO:0004519">
    <property type="term" value="F:endonuclease activity"/>
    <property type="evidence" value="ECO:0007669"/>
    <property type="project" value="UniProtKB-KW"/>
</dbReference>
<dbReference type="Pfam" id="PF01844">
    <property type="entry name" value="HNH"/>
    <property type="match status" value="1"/>
</dbReference>
<protein>
    <submittedName>
        <fullName evidence="2">Putative homing endonuclease</fullName>
    </submittedName>
</protein>
<dbReference type="InterPro" id="IPR003615">
    <property type="entry name" value="HNH_nuc"/>
</dbReference>
<evidence type="ECO:0000259" key="1">
    <source>
        <dbReference type="Pfam" id="PF01844"/>
    </source>
</evidence>
<dbReference type="AlphaFoldDB" id="A0A6M3IWZ1"/>
<reference evidence="2" key="1">
    <citation type="submission" date="2020-03" db="EMBL/GenBank/DDBJ databases">
        <title>The deep terrestrial virosphere.</title>
        <authorList>
            <person name="Holmfeldt K."/>
            <person name="Nilsson E."/>
            <person name="Simone D."/>
            <person name="Lopez-Fernandez M."/>
            <person name="Wu X."/>
            <person name="de Brujin I."/>
            <person name="Lundin D."/>
            <person name="Andersson A."/>
            <person name="Bertilsson S."/>
            <person name="Dopson M."/>
        </authorList>
    </citation>
    <scope>NUCLEOTIDE SEQUENCE</scope>
    <source>
        <strain evidence="3">MM415A02602</strain>
        <strain evidence="2">MM415B00820</strain>
    </source>
</reference>
<feature type="domain" description="HNH" evidence="1">
    <location>
        <begin position="221"/>
        <end position="263"/>
    </location>
</feature>
<evidence type="ECO:0000313" key="2">
    <source>
        <dbReference type="EMBL" id="QJA62169.1"/>
    </source>
</evidence>
<dbReference type="Gene3D" id="1.10.30.50">
    <property type="match status" value="1"/>
</dbReference>
<keyword evidence="2" id="KW-0540">Nuclease</keyword>
<evidence type="ECO:0000313" key="3">
    <source>
        <dbReference type="EMBL" id="QJA72809.1"/>
    </source>
</evidence>
<dbReference type="GO" id="GO:0003676">
    <property type="term" value="F:nucleic acid binding"/>
    <property type="evidence" value="ECO:0007669"/>
    <property type="project" value="InterPro"/>
</dbReference>
<dbReference type="EMBL" id="MT141463">
    <property type="protein sequence ID" value="QJA62169.1"/>
    <property type="molecule type" value="Genomic_DNA"/>
</dbReference>
<dbReference type="EMBL" id="MT141980">
    <property type="protein sequence ID" value="QJA72809.1"/>
    <property type="molecule type" value="Genomic_DNA"/>
</dbReference>